<dbReference type="EMBL" id="JAKRVX010000002">
    <property type="protein sequence ID" value="MCL9816799.1"/>
    <property type="molecule type" value="Genomic_DNA"/>
</dbReference>
<dbReference type="Pfam" id="PF00571">
    <property type="entry name" value="CBS"/>
    <property type="match status" value="2"/>
</dbReference>
<keyword evidence="1 2" id="KW-0129">CBS domain</keyword>
<dbReference type="RefSeq" id="WP_250583654.1">
    <property type="nucleotide sequence ID" value="NZ_JAKRVX010000002.1"/>
</dbReference>
<dbReference type="InterPro" id="IPR051257">
    <property type="entry name" value="Diverse_CBS-Domain"/>
</dbReference>
<proteinExistence type="predicted"/>
<dbReference type="Proteomes" id="UP001203207">
    <property type="component" value="Unassembled WGS sequence"/>
</dbReference>
<evidence type="ECO:0000313" key="4">
    <source>
        <dbReference type="EMBL" id="MCL9816799.1"/>
    </source>
</evidence>
<dbReference type="SMART" id="SM00116">
    <property type="entry name" value="CBS"/>
    <property type="match status" value="2"/>
</dbReference>
<evidence type="ECO:0000256" key="2">
    <source>
        <dbReference type="PROSITE-ProRule" id="PRU00703"/>
    </source>
</evidence>
<feature type="domain" description="CBS" evidence="3">
    <location>
        <begin position="7"/>
        <end position="63"/>
    </location>
</feature>
<sequence>MLVREAMSTDVVTVNSDADLRSAAKTMLQHGVGSAIVTHQGNPVGIITETDALKAGAVTNRPFAKIPVRKIMSHPLRTTRPTATVRAAVSKMQGESLKKLAVVDGMDLVGIITITDIIRNHETLLKHAVSLDQHRSRWESDR</sequence>
<organism evidence="4 5">
    <name type="scientific">Natronocalculus amylovorans</name>
    <dbReference type="NCBI Taxonomy" id="2917812"/>
    <lineage>
        <taxon>Archaea</taxon>
        <taxon>Methanobacteriati</taxon>
        <taxon>Methanobacteriota</taxon>
        <taxon>Stenosarchaea group</taxon>
        <taxon>Halobacteria</taxon>
        <taxon>Halobacteriales</taxon>
        <taxon>Haloferacaceae</taxon>
        <taxon>Natronocalculus</taxon>
    </lineage>
</organism>
<gene>
    <name evidence="4" type="ORF">AArcSt2_07570</name>
</gene>
<dbReference type="PANTHER" id="PTHR43080">
    <property type="entry name" value="CBS DOMAIN-CONTAINING PROTEIN CBSX3, MITOCHONDRIAL"/>
    <property type="match status" value="1"/>
</dbReference>
<dbReference type="InterPro" id="IPR046342">
    <property type="entry name" value="CBS_dom_sf"/>
</dbReference>
<dbReference type="SUPFAM" id="SSF54631">
    <property type="entry name" value="CBS-domain pair"/>
    <property type="match status" value="1"/>
</dbReference>
<dbReference type="CDD" id="cd17776">
    <property type="entry name" value="CBS_pair_arch"/>
    <property type="match status" value="1"/>
</dbReference>
<dbReference type="Gene3D" id="3.10.580.10">
    <property type="entry name" value="CBS-domain"/>
    <property type="match status" value="1"/>
</dbReference>
<evidence type="ECO:0000313" key="5">
    <source>
        <dbReference type="Proteomes" id="UP001203207"/>
    </source>
</evidence>
<dbReference type="AlphaFoldDB" id="A0AAE3FY51"/>
<evidence type="ECO:0000259" key="3">
    <source>
        <dbReference type="PROSITE" id="PS51371"/>
    </source>
</evidence>
<accession>A0AAE3FY51</accession>
<protein>
    <submittedName>
        <fullName evidence="4">CBS domain-containing protein</fullName>
    </submittedName>
</protein>
<evidence type="ECO:0000256" key="1">
    <source>
        <dbReference type="ARBA" id="ARBA00023122"/>
    </source>
</evidence>
<name>A0AAE3FY51_9EURY</name>
<reference evidence="4" key="1">
    <citation type="journal article" date="2022" name="Syst. Appl. Microbiol.">
        <title>Natronocalculus amylovorans gen. nov., sp. nov., and Natranaeroarchaeum aerophilus sp. nov., dominant culturable amylolytic natronoarchaea from hypersaline soda lakes in southwestern Siberia.</title>
        <authorList>
            <person name="Sorokin D.Y."/>
            <person name="Elcheninov A.G."/>
            <person name="Khizhniak T.V."/>
            <person name="Koenen M."/>
            <person name="Bale N.J."/>
            <person name="Damste J.S.S."/>
            <person name="Kublanov I.V."/>
        </authorList>
    </citation>
    <scope>NUCLEOTIDE SEQUENCE</scope>
    <source>
        <strain evidence="4">AArc-St2</strain>
    </source>
</reference>
<dbReference type="InterPro" id="IPR000644">
    <property type="entry name" value="CBS_dom"/>
</dbReference>
<comment type="caution">
    <text evidence="4">The sequence shown here is derived from an EMBL/GenBank/DDBJ whole genome shotgun (WGS) entry which is preliminary data.</text>
</comment>
<reference evidence="4" key="2">
    <citation type="submission" date="2022-02" db="EMBL/GenBank/DDBJ databases">
        <authorList>
            <person name="Elcheninov A.G."/>
            <person name="Sorokin D.Y."/>
            <person name="Kublanov I.V."/>
        </authorList>
    </citation>
    <scope>NUCLEOTIDE SEQUENCE</scope>
    <source>
        <strain evidence="4">AArc-St2</strain>
    </source>
</reference>
<feature type="domain" description="CBS" evidence="3">
    <location>
        <begin position="72"/>
        <end position="129"/>
    </location>
</feature>
<dbReference type="PANTHER" id="PTHR43080:SF2">
    <property type="entry name" value="CBS DOMAIN-CONTAINING PROTEIN"/>
    <property type="match status" value="1"/>
</dbReference>
<keyword evidence="5" id="KW-1185">Reference proteome</keyword>
<dbReference type="PROSITE" id="PS51371">
    <property type="entry name" value="CBS"/>
    <property type="match status" value="2"/>
</dbReference>